<keyword evidence="4 9" id="KW-0812">Transmembrane</keyword>
<keyword evidence="3" id="KW-0813">Transport</keyword>
<organism evidence="10 11">
    <name type="scientific">Tolypocladium paradoxum</name>
    <dbReference type="NCBI Taxonomy" id="94208"/>
    <lineage>
        <taxon>Eukaryota</taxon>
        <taxon>Fungi</taxon>
        <taxon>Dikarya</taxon>
        <taxon>Ascomycota</taxon>
        <taxon>Pezizomycotina</taxon>
        <taxon>Sordariomycetes</taxon>
        <taxon>Hypocreomycetidae</taxon>
        <taxon>Hypocreales</taxon>
        <taxon>Ophiocordycipitaceae</taxon>
        <taxon>Tolypocladium</taxon>
    </lineage>
</organism>
<comment type="subcellular location">
    <subcellularLocation>
        <location evidence="1">Membrane</location>
        <topology evidence="1">Multi-pass membrane protein</topology>
    </subcellularLocation>
</comment>
<evidence type="ECO:0000256" key="7">
    <source>
        <dbReference type="ARBA" id="ARBA00022989"/>
    </source>
</evidence>
<dbReference type="InterPro" id="IPR004813">
    <property type="entry name" value="OPT"/>
</dbReference>
<comment type="caution">
    <text evidence="10">The sequence shown here is derived from an EMBL/GenBank/DDBJ whole genome shotgun (WGS) entry which is preliminary data.</text>
</comment>
<evidence type="ECO:0000256" key="3">
    <source>
        <dbReference type="ARBA" id="ARBA00022448"/>
    </source>
</evidence>
<keyword evidence="6" id="KW-0653">Protein transport</keyword>
<keyword evidence="11" id="KW-1185">Reference proteome</keyword>
<dbReference type="GO" id="GO:0016020">
    <property type="term" value="C:membrane"/>
    <property type="evidence" value="ECO:0007669"/>
    <property type="project" value="UniProtKB-SubCell"/>
</dbReference>
<dbReference type="GO" id="GO:0015031">
    <property type="term" value="P:protein transport"/>
    <property type="evidence" value="ECO:0007669"/>
    <property type="project" value="UniProtKB-KW"/>
</dbReference>
<dbReference type="Proteomes" id="UP000237481">
    <property type="component" value="Unassembled WGS sequence"/>
</dbReference>
<evidence type="ECO:0000256" key="4">
    <source>
        <dbReference type="ARBA" id="ARBA00022692"/>
    </source>
</evidence>
<keyword evidence="8 9" id="KW-0472">Membrane</keyword>
<name>A0A2S4KLN8_9HYPO</name>
<proteinExistence type="inferred from homology"/>
<feature type="transmembrane region" description="Helical" evidence="9">
    <location>
        <begin position="170"/>
        <end position="190"/>
    </location>
</feature>
<keyword evidence="7 9" id="KW-1133">Transmembrane helix</keyword>
<dbReference type="Pfam" id="PF03169">
    <property type="entry name" value="OPT"/>
    <property type="match status" value="2"/>
</dbReference>
<evidence type="ECO:0000256" key="9">
    <source>
        <dbReference type="SAM" id="Phobius"/>
    </source>
</evidence>
<gene>
    <name evidence="10" type="ORF">TPAR_08681</name>
</gene>
<evidence type="ECO:0000313" key="11">
    <source>
        <dbReference type="Proteomes" id="UP000237481"/>
    </source>
</evidence>
<evidence type="ECO:0000256" key="1">
    <source>
        <dbReference type="ARBA" id="ARBA00004141"/>
    </source>
</evidence>
<accession>A0A2S4KLN8</accession>
<keyword evidence="5" id="KW-0571">Peptide transport</keyword>
<dbReference type="PANTHER" id="PTHR22601">
    <property type="entry name" value="ISP4 LIKE PROTEIN"/>
    <property type="match status" value="1"/>
</dbReference>
<dbReference type="AlphaFoldDB" id="A0A2S4KLN8"/>
<evidence type="ECO:0000256" key="5">
    <source>
        <dbReference type="ARBA" id="ARBA00022856"/>
    </source>
</evidence>
<feature type="transmembrane region" description="Helical" evidence="9">
    <location>
        <begin position="255"/>
        <end position="281"/>
    </location>
</feature>
<evidence type="ECO:0000256" key="6">
    <source>
        <dbReference type="ARBA" id="ARBA00022927"/>
    </source>
</evidence>
<dbReference type="EMBL" id="PKSG01001104">
    <property type="protein sequence ID" value="POR31079.1"/>
    <property type="molecule type" value="Genomic_DNA"/>
</dbReference>
<evidence type="ECO:0000313" key="10">
    <source>
        <dbReference type="EMBL" id="POR31079.1"/>
    </source>
</evidence>
<reference evidence="10 11" key="1">
    <citation type="submission" date="2018-01" db="EMBL/GenBank/DDBJ databases">
        <title>Harnessing the power of phylogenomics to disentangle the directionality and signatures of interkingdom host jumping in the parasitic fungal genus Tolypocladium.</title>
        <authorList>
            <person name="Quandt C.A."/>
            <person name="Patterson W."/>
            <person name="Spatafora J.W."/>
        </authorList>
    </citation>
    <scope>NUCLEOTIDE SEQUENCE [LARGE SCALE GENOMIC DNA]</scope>
    <source>
        <strain evidence="10 11">NRBC 100945</strain>
    </source>
</reference>
<evidence type="ECO:0000256" key="8">
    <source>
        <dbReference type="ARBA" id="ARBA00023136"/>
    </source>
</evidence>
<protein>
    <submittedName>
        <fullName evidence="10">Glutathione transporter 1</fullName>
    </submittedName>
</protein>
<evidence type="ECO:0000256" key="2">
    <source>
        <dbReference type="ARBA" id="ARBA00008807"/>
    </source>
</evidence>
<dbReference type="GO" id="GO:0035673">
    <property type="term" value="F:oligopeptide transmembrane transporter activity"/>
    <property type="evidence" value="ECO:0007669"/>
    <property type="project" value="InterPro"/>
</dbReference>
<dbReference type="InterPro" id="IPR004648">
    <property type="entry name" value="Oligpept_transpt"/>
</dbReference>
<sequence length="286" mass="32633">MKANESGNTEEAVKSPDGVPFEEVKGLDTLFDTDIAGILVLLHEFGEQKQIPPNGLPYPEVRAVVEPTDDPTPVNTFRVAQYLAYPCGVFMAKVLLEKDSPWPAFIHSEPSPFKYVTFFGIYLASIVHASHYNLRIRCFKSIFNFRKSAYQNEKEVRNQPMRKYKEAPEWWYLALLVVSCVMTCCCSALWDTSMSTTHSDGASCLLGSLHPVPVILHGPLNLWPYNLSQMWPRFCRSIFFNYYIKSRLLGWCQKYAYVLTSAFSTDITIFGIVIFVAVQFYEVDVN</sequence>
<comment type="similarity">
    <text evidence="2">Belongs to the oligopeptide OPT transporter family.</text>
</comment>